<dbReference type="AlphaFoldDB" id="A0ABC9FDB0"/>
<organism evidence="3 4">
    <name type="scientific">Urochloa decumbens</name>
    <dbReference type="NCBI Taxonomy" id="240449"/>
    <lineage>
        <taxon>Eukaryota</taxon>
        <taxon>Viridiplantae</taxon>
        <taxon>Streptophyta</taxon>
        <taxon>Embryophyta</taxon>
        <taxon>Tracheophyta</taxon>
        <taxon>Spermatophyta</taxon>
        <taxon>Magnoliopsida</taxon>
        <taxon>Liliopsida</taxon>
        <taxon>Poales</taxon>
        <taxon>Poaceae</taxon>
        <taxon>PACMAD clade</taxon>
        <taxon>Panicoideae</taxon>
        <taxon>Panicodae</taxon>
        <taxon>Paniceae</taxon>
        <taxon>Melinidinae</taxon>
        <taxon>Urochloa</taxon>
    </lineage>
</organism>
<name>A0ABC9FDB0_9POAL</name>
<sequence length="486" mass="54187">MDEDRRRRSHGPADAMDTDCISGLPDELLHDILLCLESTRAAARTSVLSRRWRHVWAHLPELVFNGDGTDSDDSDGEDSVAAAAFLDTVDGALRTYSAPTIERIVISLPSGCPAAIPARRVGSWLRFASRHQVRTLSIDVPWLPTREAPPKAKVLVLPTFGTAQDISLDLGNRWQLRIRPASVFRALTDLRIRSATMEARVLEALVGSQCARLSNLDLTVTLVAESDISLRSDSLETLSFCVDNTRRVEIVAPMMEELSVSQFYATEARISAPKLAELVWEGNPDDFGSHIQFDDASRHLRVLEVSEISSSLMQRFDKVDELRLVTVDISEKIGEYNNFVNDTNNLPKCATLSVSLYQNCHGFAPSMLQLLRKCNSVTSFTIDICWVDESSMKGPSCPLPCPCRLPESCKLDDITLDSLKMVAIHLDKESHEVVEFVKRLSQCNAAILKKVVIYYFNKSVNKRFCAKVRAVCRPNIKVKFIAFGSD</sequence>
<reference evidence="3 4" key="2">
    <citation type="submission" date="2024-10" db="EMBL/GenBank/DDBJ databases">
        <authorList>
            <person name="Ryan C."/>
        </authorList>
    </citation>
    <scope>NUCLEOTIDE SEQUENCE [LARGE SCALE GENOMIC DNA]</scope>
</reference>
<dbReference type="InterPro" id="IPR036047">
    <property type="entry name" value="F-box-like_dom_sf"/>
</dbReference>
<evidence type="ECO:0008006" key="5">
    <source>
        <dbReference type="Google" id="ProtNLM"/>
    </source>
</evidence>
<dbReference type="SUPFAM" id="SSF81383">
    <property type="entry name" value="F-box domain"/>
    <property type="match status" value="1"/>
</dbReference>
<gene>
    <name evidence="3" type="ORF">URODEC1_LOCUS103879</name>
</gene>
<dbReference type="CDD" id="cd22160">
    <property type="entry name" value="F-box_AtFBL13-like"/>
    <property type="match status" value="1"/>
</dbReference>
<evidence type="ECO:0000313" key="3">
    <source>
        <dbReference type="EMBL" id="CAL5072231.1"/>
    </source>
</evidence>
<feature type="domain" description="F-box" evidence="1">
    <location>
        <begin position="21"/>
        <end position="60"/>
    </location>
</feature>
<dbReference type="Proteomes" id="UP001497457">
    <property type="component" value="Chromosome 6rd"/>
</dbReference>
<evidence type="ECO:0000313" key="4">
    <source>
        <dbReference type="Proteomes" id="UP001497457"/>
    </source>
</evidence>
<dbReference type="InterPro" id="IPR055411">
    <property type="entry name" value="LRR_FXL15/At3g58940/PEG3-like"/>
</dbReference>
<dbReference type="InterPro" id="IPR001810">
    <property type="entry name" value="F-box_dom"/>
</dbReference>
<dbReference type="Pfam" id="PF24758">
    <property type="entry name" value="LRR_At5g56370"/>
    <property type="match status" value="1"/>
</dbReference>
<dbReference type="PANTHER" id="PTHR34709">
    <property type="entry name" value="OS10G0396666 PROTEIN"/>
    <property type="match status" value="1"/>
</dbReference>
<feature type="domain" description="F-box/LRR-repeat protein 15/At3g58940/PEG3-like LRR" evidence="2">
    <location>
        <begin position="122"/>
        <end position="276"/>
    </location>
</feature>
<dbReference type="Pfam" id="PF00646">
    <property type="entry name" value="F-box"/>
    <property type="match status" value="1"/>
</dbReference>
<evidence type="ECO:0000259" key="1">
    <source>
        <dbReference type="Pfam" id="PF00646"/>
    </source>
</evidence>
<dbReference type="EMBL" id="OZ075116">
    <property type="protein sequence ID" value="CAL5072231.1"/>
    <property type="molecule type" value="Genomic_DNA"/>
</dbReference>
<dbReference type="InterPro" id="IPR055312">
    <property type="entry name" value="FBL15-like"/>
</dbReference>
<accession>A0ABC9FDB0</accession>
<protein>
    <recommendedName>
        <fullName evidence="5">F-box domain-containing protein</fullName>
    </recommendedName>
</protein>
<keyword evidence="4" id="KW-1185">Reference proteome</keyword>
<evidence type="ECO:0000259" key="2">
    <source>
        <dbReference type="Pfam" id="PF24758"/>
    </source>
</evidence>
<reference evidence="4" key="1">
    <citation type="submission" date="2024-06" db="EMBL/GenBank/DDBJ databases">
        <authorList>
            <person name="Ryan C."/>
        </authorList>
    </citation>
    <scope>NUCLEOTIDE SEQUENCE [LARGE SCALE GENOMIC DNA]</scope>
</reference>
<dbReference type="PANTHER" id="PTHR34709:SF68">
    <property type="entry name" value="OS07G0550432 PROTEIN"/>
    <property type="match status" value="1"/>
</dbReference>
<proteinExistence type="predicted"/>
<dbReference type="InterPro" id="IPR053781">
    <property type="entry name" value="F-box_AtFBL13-like"/>
</dbReference>